<dbReference type="PANTHER" id="PTHR35332:SF2">
    <property type="entry name" value="REGULATION OF ENOLASE PROTEIN 1"/>
    <property type="match status" value="1"/>
</dbReference>
<reference evidence="2" key="2">
    <citation type="submission" date="2021-04" db="EMBL/GenBank/DDBJ databases">
        <authorList>
            <person name="Podell S."/>
        </authorList>
    </citation>
    <scope>NUCLEOTIDE SEQUENCE</scope>
    <source>
        <strain evidence="2">Hildebrandi</strain>
    </source>
</reference>
<comment type="caution">
    <text evidence="2">The sequence shown here is derived from an EMBL/GenBank/DDBJ whole genome shotgun (WGS) entry which is preliminary data.</text>
</comment>
<evidence type="ECO:0000313" key="3">
    <source>
        <dbReference type="Proteomes" id="UP000693970"/>
    </source>
</evidence>
<reference evidence="2" key="1">
    <citation type="journal article" date="2021" name="Sci. Rep.">
        <title>Diploid genomic architecture of Nitzschia inconspicua, an elite biomass production diatom.</title>
        <authorList>
            <person name="Oliver A."/>
            <person name="Podell S."/>
            <person name="Pinowska A."/>
            <person name="Traller J.C."/>
            <person name="Smith S.R."/>
            <person name="McClure R."/>
            <person name="Beliaev A."/>
            <person name="Bohutskyi P."/>
            <person name="Hill E.A."/>
            <person name="Rabines A."/>
            <person name="Zheng H."/>
            <person name="Allen L.Z."/>
            <person name="Kuo A."/>
            <person name="Grigoriev I.V."/>
            <person name="Allen A.E."/>
            <person name="Hazlebeck D."/>
            <person name="Allen E.E."/>
        </authorList>
    </citation>
    <scope>NUCLEOTIDE SEQUENCE</scope>
    <source>
        <strain evidence="2">Hildebrandi</strain>
    </source>
</reference>
<organism evidence="2 3">
    <name type="scientific">Nitzschia inconspicua</name>
    <dbReference type="NCBI Taxonomy" id="303405"/>
    <lineage>
        <taxon>Eukaryota</taxon>
        <taxon>Sar</taxon>
        <taxon>Stramenopiles</taxon>
        <taxon>Ochrophyta</taxon>
        <taxon>Bacillariophyta</taxon>
        <taxon>Bacillariophyceae</taxon>
        <taxon>Bacillariophycidae</taxon>
        <taxon>Bacillariales</taxon>
        <taxon>Bacillariaceae</taxon>
        <taxon>Nitzschia</taxon>
    </lineage>
</organism>
<evidence type="ECO:0000256" key="1">
    <source>
        <dbReference type="SAM" id="MobiDB-lite"/>
    </source>
</evidence>
<feature type="compositionally biased region" description="Acidic residues" evidence="1">
    <location>
        <begin position="231"/>
        <end position="248"/>
    </location>
</feature>
<dbReference type="InterPro" id="IPR009784">
    <property type="entry name" value="DUF1349"/>
</dbReference>
<dbReference type="Pfam" id="PF07081">
    <property type="entry name" value="DUF1349"/>
    <property type="match status" value="1"/>
</dbReference>
<protein>
    <submittedName>
        <fullName evidence="2">DUF1349 domain containing protein</fullName>
    </submittedName>
</protein>
<name>A0A9K3L349_9STRA</name>
<proteinExistence type="predicted"/>
<feature type="compositionally biased region" description="Acidic residues" evidence="1">
    <location>
        <begin position="188"/>
        <end position="203"/>
    </location>
</feature>
<accession>A0A9K3L349</accession>
<dbReference type="Proteomes" id="UP000693970">
    <property type="component" value="Unassembled WGS sequence"/>
</dbReference>
<dbReference type="AlphaFoldDB" id="A0A9K3L349"/>
<dbReference type="PANTHER" id="PTHR35332">
    <property type="entry name" value="REGULATION OF ENOLASE PROTEIN 1"/>
    <property type="match status" value="1"/>
</dbReference>
<evidence type="ECO:0000313" key="2">
    <source>
        <dbReference type="EMBL" id="KAG7353925.1"/>
    </source>
</evidence>
<dbReference type="OrthoDB" id="42525at2759"/>
<sequence length="248" mass="29604">MKVTKQDMRWMNEPEKWKQKDDEIKITCPMEVDYWRNTLHGFVKDDAPFYWMYVDYNFEARLSMKGKYKYLYDQAGLMLRLDEENWIKLGICHYRDQLYVSCVFTRGNSDWSTHRLPKTKIEWFHVWAKRRGEVVECYYSLDNENWIRIRQGYFTDAPRLRVGMMCAAPESAGFKVTFTNFLIKGGVDDEEEESAEEDEDDDFNDRYAMKNPALSLLPPEEGGTLGRNWEEEGSYEEAEENEEEEVED</sequence>
<keyword evidence="3" id="KW-1185">Reference proteome</keyword>
<feature type="region of interest" description="Disordered" evidence="1">
    <location>
        <begin position="187"/>
        <end position="248"/>
    </location>
</feature>
<gene>
    <name evidence="2" type="ORF">IV203_003281</name>
</gene>
<dbReference type="EMBL" id="JAGRRH010000016">
    <property type="protein sequence ID" value="KAG7353925.1"/>
    <property type="molecule type" value="Genomic_DNA"/>
</dbReference>